<evidence type="ECO:0000313" key="2">
    <source>
        <dbReference type="EMBL" id="PPJ61706.1"/>
    </source>
</evidence>
<sequence>MEWAKINGYIVFTHDLDFGSLLAATGANTPSVIQVRTQDILPSSIENIVISALNQFESSLLSGALVTVDKAQSRVRILPIKHG</sequence>
<reference evidence="2 3" key="1">
    <citation type="submission" date="2018-02" db="EMBL/GenBank/DDBJ databases">
        <title>Discovery of a pederin family compound in a non-symbiotic bloom-forming cyanobacterium.</title>
        <authorList>
            <person name="Kust A."/>
            <person name="Mares J."/>
            <person name="Jokela J."/>
            <person name="Urajova P."/>
            <person name="Hajek J."/>
            <person name="Saurav K."/>
            <person name="Voracova K."/>
            <person name="Fewer D.P."/>
            <person name="Haapaniemi E."/>
            <person name="Permi P."/>
            <person name="Rehakova K."/>
            <person name="Sivonen K."/>
            <person name="Hrouzek P."/>
        </authorList>
    </citation>
    <scope>NUCLEOTIDE SEQUENCE [LARGE SCALE GENOMIC DNA]</scope>
    <source>
        <strain evidence="2 3">CHARLIE-1</strain>
    </source>
</reference>
<comment type="caution">
    <text evidence="2">The sequence shown here is derived from an EMBL/GenBank/DDBJ whole genome shotgun (WGS) entry which is preliminary data.</text>
</comment>
<protein>
    <recommendedName>
        <fullName evidence="1">DUF5615 domain-containing protein</fullName>
    </recommendedName>
</protein>
<organism evidence="2 3">
    <name type="scientific">Cuspidothrix issatschenkoi CHARLIE-1</name>
    <dbReference type="NCBI Taxonomy" id="2052836"/>
    <lineage>
        <taxon>Bacteria</taxon>
        <taxon>Bacillati</taxon>
        <taxon>Cyanobacteriota</taxon>
        <taxon>Cyanophyceae</taxon>
        <taxon>Nostocales</taxon>
        <taxon>Aphanizomenonaceae</taxon>
        <taxon>Cuspidothrix</taxon>
    </lineage>
</organism>
<dbReference type="InterPro" id="IPR041049">
    <property type="entry name" value="DUF5615"/>
</dbReference>
<proteinExistence type="predicted"/>
<keyword evidence="3" id="KW-1185">Reference proteome</keyword>
<dbReference type="Proteomes" id="UP000239589">
    <property type="component" value="Unassembled WGS sequence"/>
</dbReference>
<dbReference type="Pfam" id="PF18480">
    <property type="entry name" value="DUF5615"/>
    <property type="match status" value="1"/>
</dbReference>
<dbReference type="OrthoDB" id="334367at2"/>
<gene>
    <name evidence="2" type="ORF">CUN59_19455</name>
</gene>
<dbReference type="EMBL" id="PGEM01000184">
    <property type="protein sequence ID" value="PPJ61706.1"/>
    <property type="molecule type" value="Genomic_DNA"/>
</dbReference>
<dbReference type="AlphaFoldDB" id="A0A2S6CPN3"/>
<evidence type="ECO:0000259" key="1">
    <source>
        <dbReference type="Pfam" id="PF18480"/>
    </source>
</evidence>
<accession>A0A2S6CPN3</accession>
<evidence type="ECO:0000313" key="3">
    <source>
        <dbReference type="Proteomes" id="UP000239589"/>
    </source>
</evidence>
<feature type="domain" description="DUF5615" evidence="1">
    <location>
        <begin position="1"/>
        <end position="70"/>
    </location>
</feature>
<name>A0A2S6CPN3_9CYAN</name>